<dbReference type="InterPro" id="IPR002716">
    <property type="entry name" value="PIN_dom"/>
</dbReference>
<sequence length="141" mass="15557">MSYVIVDASVSLKWALNDEEHGAQAVALRDAAVREHRFEMLAPSLWVYEVTNGLIVAVRRGRIDGATGERALRLLLALGVRLVDPAPVDVYREAGRYGIAAYDAAYLALARALDAPLWTGDGRFYQAVKEDPLVRWIGDFA</sequence>
<evidence type="ECO:0000256" key="5">
    <source>
        <dbReference type="ARBA" id="ARBA00022842"/>
    </source>
</evidence>
<gene>
    <name evidence="8" type="primary">vapC_2</name>
    <name evidence="6" type="synonym">vapC</name>
    <name evidence="8" type="ORF">HRbin22_02510</name>
</gene>
<name>A0A2H5YA00_9CHLR</name>
<keyword evidence="3 6" id="KW-0479">Metal-binding</keyword>
<accession>A0A2H5YA00</accession>
<dbReference type="EC" id="3.1.-.-" evidence="6"/>
<dbReference type="PANTHER" id="PTHR35901">
    <property type="entry name" value="RIBONUCLEASE VAPC3"/>
    <property type="match status" value="1"/>
</dbReference>
<comment type="similarity">
    <text evidence="6">Belongs to the PINc/VapC protein family.</text>
</comment>
<dbReference type="CDD" id="cd09873">
    <property type="entry name" value="PIN_Pae0151-like"/>
    <property type="match status" value="1"/>
</dbReference>
<comment type="function">
    <text evidence="6">Toxic component of a toxin-antitoxin (TA) system. An RNase.</text>
</comment>
<dbReference type="EMBL" id="BEHY01000135">
    <property type="protein sequence ID" value="GBD10243.1"/>
    <property type="molecule type" value="Genomic_DNA"/>
</dbReference>
<dbReference type="GO" id="GO:0004519">
    <property type="term" value="F:endonuclease activity"/>
    <property type="evidence" value="ECO:0007669"/>
    <property type="project" value="UniProtKB-KW"/>
</dbReference>
<dbReference type="Pfam" id="PF01850">
    <property type="entry name" value="PIN"/>
    <property type="match status" value="1"/>
</dbReference>
<feature type="domain" description="PIN" evidence="7">
    <location>
        <begin position="4"/>
        <end position="127"/>
    </location>
</feature>
<comment type="cofactor">
    <cofactor evidence="6">
        <name>Mg(2+)</name>
        <dbReference type="ChEBI" id="CHEBI:18420"/>
    </cofactor>
</comment>
<reference evidence="9" key="1">
    <citation type="submission" date="2017-09" db="EMBL/GenBank/DDBJ databases">
        <title>Metaegenomics of thermophilic ammonia-oxidizing enrichment culture.</title>
        <authorList>
            <person name="Kato S."/>
            <person name="Suzuki K."/>
        </authorList>
    </citation>
    <scope>NUCLEOTIDE SEQUENCE [LARGE SCALE GENOMIC DNA]</scope>
</reference>
<dbReference type="InterPro" id="IPR022907">
    <property type="entry name" value="VapC_family"/>
</dbReference>
<dbReference type="GO" id="GO:0000287">
    <property type="term" value="F:magnesium ion binding"/>
    <property type="evidence" value="ECO:0007669"/>
    <property type="project" value="UniProtKB-UniRule"/>
</dbReference>
<dbReference type="GO" id="GO:0090729">
    <property type="term" value="F:toxin activity"/>
    <property type="evidence" value="ECO:0007669"/>
    <property type="project" value="UniProtKB-KW"/>
</dbReference>
<evidence type="ECO:0000256" key="6">
    <source>
        <dbReference type="HAMAP-Rule" id="MF_00265"/>
    </source>
</evidence>
<dbReference type="InterPro" id="IPR029060">
    <property type="entry name" value="PIN-like_dom_sf"/>
</dbReference>
<evidence type="ECO:0000313" key="9">
    <source>
        <dbReference type="Proteomes" id="UP000236642"/>
    </source>
</evidence>
<dbReference type="PANTHER" id="PTHR35901:SF1">
    <property type="entry name" value="EXONUCLEASE VAPC9"/>
    <property type="match status" value="1"/>
</dbReference>
<dbReference type="InterPro" id="IPR051619">
    <property type="entry name" value="TypeII_TA_RNase_PINc/VapC"/>
</dbReference>
<comment type="caution">
    <text evidence="8">The sequence shown here is derived from an EMBL/GenBank/DDBJ whole genome shotgun (WGS) entry which is preliminary data.</text>
</comment>
<feature type="binding site" evidence="6">
    <location>
        <position position="7"/>
    </location>
    <ligand>
        <name>Mg(2+)</name>
        <dbReference type="ChEBI" id="CHEBI:18420"/>
    </ligand>
</feature>
<keyword evidence="1 6" id="KW-1277">Toxin-antitoxin system</keyword>
<dbReference type="GO" id="GO:0004540">
    <property type="term" value="F:RNA nuclease activity"/>
    <property type="evidence" value="ECO:0007669"/>
    <property type="project" value="InterPro"/>
</dbReference>
<evidence type="ECO:0000256" key="2">
    <source>
        <dbReference type="ARBA" id="ARBA00022722"/>
    </source>
</evidence>
<keyword evidence="8" id="KW-0255">Endonuclease</keyword>
<dbReference type="Gene3D" id="3.40.50.1010">
    <property type="entry name" value="5'-nuclease"/>
    <property type="match status" value="1"/>
</dbReference>
<keyword evidence="5 6" id="KW-0460">Magnesium</keyword>
<evidence type="ECO:0000259" key="7">
    <source>
        <dbReference type="Pfam" id="PF01850"/>
    </source>
</evidence>
<feature type="binding site" evidence="6">
    <location>
        <position position="103"/>
    </location>
    <ligand>
        <name>Mg(2+)</name>
        <dbReference type="ChEBI" id="CHEBI:18420"/>
    </ligand>
</feature>
<evidence type="ECO:0000313" key="8">
    <source>
        <dbReference type="EMBL" id="GBD10243.1"/>
    </source>
</evidence>
<dbReference type="Proteomes" id="UP000236642">
    <property type="component" value="Unassembled WGS sequence"/>
</dbReference>
<keyword evidence="6" id="KW-0800">Toxin</keyword>
<keyword evidence="4 6" id="KW-0378">Hydrolase</keyword>
<proteinExistence type="inferred from homology"/>
<evidence type="ECO:0000256" key="1">
    <source>
        <dbReference type="ARBA" id="ARBA00022649"/>
    </source>
</evidence>
<protein>
    <recommendedName>
        <fullName evidence="6">Ribonuclease VapC</fullName>
        <shortName evidence="6">RNase VapC</shortName>
        <ecNumber evidence="6">3.1.-.-</ecNumber>
    </recommendedName>
    <alternativeName>
        <fullName evidence="6">Toxin VapC</fullName>
    </alternativeName>
</protein>
<dbReference type="HAMAP" id="MF_00265">
    <property type="entry name" value="VapC_Nob1"/>
    <property type="match status" value="1"/>
</dbReference>
<organism evidence="8 9">
    <name type="scientific">Candidatus Thermoflexus japonica</name>
    <dbReference type="NCBI Taxonomy" id="2035417"/>
    <lineage>
        <taxon>Bacteria</taxon>
        <taxon>Bacillati</taxon>
        <taxon>Chloroflexota</taxon>
        <taxon>Thermoflexia</taxon>
        <taxon>Thermoflexales</taxon>
        <taxon>Thermoflexaceae</taxon>
        <taxon>Thermoflexus</taxon>
    </lineage>
</organism>
<dbReference type="AlphaFoldDB" id="A0A2H5YA00"/>
<dbReference type="InterPro" id="IPR044153">
    <property type="entry name" value="PIN_Pae0151-like"/>
</dbReference>
<dbReference type="SUPFAM" id="SSF88723">
    <property type="entry name" value="PIN domain-like"/>
    <property type="match status" value="1"/>
</dbReference>
<keyword evidence="2 6" id="KW-0540">Nuclease</keyword>
<dbReference type="GO" id="GO:0016787">
    <property type="term" value="F:hydrolase activity"/>
    <property type="evidence" value="ECO:0007669"/>
    <property type="project" value="UniProtKB-KW"/>
</dbReference>
<evidence type="ECO:0000256" key="3">
    <source>
        <dbReference type="ARBA" id="ARBA00022723"/>
    </source>
</evidence>
<evidence type="ECO:0000256" key="4">
    <source>
        <dbReference type="ARBA" id="ARBA00022801"/>
    </source>
</evidence>